<dbReference type="GO" id="GO:0000149">
    <property type="term" value="F:SNARE binding"/>
    <property type="evidence" value="ECO:0007669"/>
    <property type="project" value="TreeGrafter"/>
</dbReference>
<proteinExistence type="inferred from homology"/>
<dbReference type="HOGENOM" id="CLU_011776_2_0_1"/>
<protein>
    <submittedName>
        <fullName evidence="4">Uncharacterized protein</fullName>
    </submittedName>
</protein>
<dbReference type="GO" id="GO:0006887">
    <property type="term" value="P:exocytosis"/>
    <property type="evidence" value="ECO:0007669"/>
    <property type="project" value="UniProtKB-KW"/>
</dbReference>
<dbReference type="PANTHER" id="PTHR21292:SF1">
    <property type="entry name" value="EXOCYST COMPLEX COMPONENT 3"/>
    <property type="match status" value="1"/>
</dbReference>
<accession>A0A067MMA3</accession>
<organism evidence="4 5">
    <name type="scientific">Botryobasidium botryosum (strain FD-172 SS1)</name>
    <dbReference type="NCBI Taxonomy" id="930990"/>
    <lineage>
        <taxon>Eukaryota</taxon>
        <taxon>Fungi</taxon>
        <taxon>Dikarya</taxon>
        <taxon>Basidiomycota</taxon>
        <taxon>Agaricomycotina</taxon>
        <taxon>Agaricomycetes</taxon>
        <taxon>Cantharellales</taxon>
        <taxon>Botryobasidiaceae</taxon>
        <taxon>Botryobasidium</taxon>
    </lineage>
</organism>
<dbReference type="GO" id="GO:0000145">
    <property type="term" value="C:exocyst"/>
    <property type="evidence" value="ECO:0007669"/>
    <property type="project" value="InterPro"/>
</dbReference>
<dbReference type="Gene3D" id="1.10.357.70">
    <property type="entry name" value="Exocyst complex component Sec6, C-terminal domain"/>
    <property type="match status" value="1"/>
</dbReference>
<sequence>MSAVQTPSAAQAVGEYLKSPDDLLKIAAFRKKLAKEKASIDAKLKSGVKDQLQATREGLMKLFSTRNNVQAIKDEMASVEALCRDPQNDIREFDQIKRVSMVHRNFALTEEMVENLTEMHSKLDIVEDQLERIRASPLGPAPELLAIHFQLNQLENFRNQTMHQAKRATADSRNTLSRHFERLNKVLKSFDEHLWVLGRNILPLVRVGNQSVVVRLLKIVEAESRADEKAIAIRLVKKAANMDAASKFKSMQANARAFKHYRPTLMSKITESIETSFKDAYAKYEGNPIAFIDNIGWMYQDLMRIQDDVVPCFPPDYDAFSFYVKKYHKALDEALRVILAADPEASVLLALNAWLKQYKKDMQELDIPSDLLSPPLLDGRDQELVEDYVKLIISKLDEWTANIMKTEVQEFVKRENPPEVDAEGLYGMQGAVILFQMVNQQVDLATESGQGAVLARVITECNRVMRETQGQWANLVDSELKKQFEKPEEVAEGLAEYVIALANDQIKCADYAETLSARLEPLVSEKYKAIISERLSDAMDGYLDVAKKCTQTLIDLIFNDLKPAIKQLFAQPWYDGNMGQILETVRDYMSDYQTYLNPTILELLVEDLLDMFLIAYLTALRRCSKLRMPDAGKRIRSDLDEAYAFFSTLKPAAELQNHFDVVELIHGLLTASKSLVFLSFWNFAKKHGPNLAFVEGLMKARDDLDRSAVSEVMESVKRKVKDENLEDPPEPTIMKKIVVQSGVSAFLFSSS</sequence>
<evidence type="ECO:0000256" key="3">
    <source>
        <dbReference type="ARBA" id="ARBA00022483"/>
    </source>
</evidence>
<dbReference type="InterPro" id="IPR010326">
    <property type="entry name" value="EXOC3/Sec6"/>
</dbReference>
<gene>
    <name evidence="4" type="ORF">BOTBODRAFT_188793</name>
</gene>
<dbReference type="EMBL" id="KL198046">
    <property type="protein sequence ID" value="KDQ13017.1"/>
    <property type="molecule type" value="Genomic_DNA"/>
</dbReference>
<evidence type="ECO:0000256" key="1">
    <source>
        <dbReference type="ARBA" id="ARBA00009447"/>
    </source>
</evidence>
<keyword evidence="5" id="KW-1185">Reference proteome</keyword>
<dbReference type="GO" id="GO:0051601">
    <property type="term" value="P:exocyst localization"/>
    <property type="evidence" value="ECO:0007669"/>
    <property type="project" value="TreeGrafter"/>
</dbReference>
<name>A0A067MMA3_BOTB1</name>
<evidence type="ECO:0000313" key="5">
    <source>
        <dbReference type="Proteomes" id="UP000027195"/>
    </source>
</evidence>
<dbReference type="FunCoup" id="A0A067MMA3">
    <property type="interactions" value="111"/>
</dbReference>
<dbReference type="PANTHER" id="PTHR21292">
    <property type="entry name" value="EXOCYST COMPLEX COMPONENT SEC6-RELATED"/>
    <property type="match status" value="1"/>
</dbReference>
<evidence type="ECO:0000256" key="2">
    <source>
        <dbReference type="ARBA" id="ARBA00022448"/>
    </source>
</evidence>
<dbReference type="AlphaFoldDB" id="A0A067MMA3"/>
<evidence type="ECO:0000313" key="4">
    <source>
        <dbReference type="EMBL" id="KDQ13017.1"/>
    </source>
</evidence>
<dbReference type="InterPro" id="IPR042532">
    <property type="entry name" value="EXOC3/Sec6_C"/>
</dbReference>
<keyword evidence="2" id="KW-0813">Transport</keyword>
<dbReference type="Proteomes" id="UP000027195">
    <property type="component" value="Unassembled WGS sequence"/>
</dbReference>
<dbReference type="InParanoid" id="A0A067MMA3"/>
<keyword evidence="3" id="KW-0268">Exocytosis</keyword>
<dbReference type="FunFam" id="1.10.357.50:FF:000006">
    <property type="entry name" value="Exocyst complex component sec6"/>
    <property type="match status" value="1"/>
</dbReference>
<dbReference type="Gene3D" id="1.10.357.50">
    <property type="match status" value="1"/>
</dbReference>
<comment type="similarity">
    <text evidence="1">Belongs to the SEC6 family.</text>
</comment>
<dbReference type="OrthoDB" id="190098at2759"/>
<dbReference type="Pfam" id="PF06046">
    <property type="entry name" value="Sec6"/>
    <property type="match status" value="1"/>
</dbReference>
<dbReference type="STRING" id="930990.A0A067MMA3"/>
<reference evidence="5" key="1">
    <citation type="journal article" date="2014" name="Proc. Natl. Acad. Sci. U.S.A.">
        <title>Extensive sampling of basidiomycete genomes demonstrates inadequacy of the white-rot/brown-rot paradigm for wood decay fungi.</title>
        <authorList>
            <person name="Riley R."/>
            <person name="Salamov A.A."/>
            <person name="Brown D.W."/>
            <person name="Nagy L.G."/>
            <person name="Floudas D."/>
            <person name="Held B.W."/>
            <person name="Levasseur A."/>
            <person name="Lombard V."/>
            <person name="Morin E."/>
            <person name="Otillar R."/>
            <person name="Lindquist E.A."/>
            <person name="Sun H."/>
            <person name="LaButti K.M."/>
            <person name="Schmutz J."/>
            <person name="Jabbour D."/>
            <person name="Luo H."/>
            <person name="Baker S.E."/>
            <person name="Pisabarro A.G."/>
            <person name="Walton J.D."/>
            <person name="Blanchette R.A."/>
            <person name="Henrissat B."/>
            <person name="Martin F."/>
            <person name="Cullen D."/>
            <person name="Hibbett D.S."/>
            <person name="Grigoriev I.V."/>
        </authorList>
    </citation>
    <scope>NUCLEOTIDE SEQUENCE [LARGE SCALE GENOMIC DNA]</scope>
    <source>
        <strain evidence="5">FD-172 SS1</strain>
    </source>
</reference>